<evidence type="ECO:0008006" key="5">
    <source>
        <dbReference type="Google" id="ProtNLM"/>
    </source>
</evidence>
<reference evidence="1" key="1">
    <citation type="journal article" date="2017" name="Genome Announc.">
        <title>High-Quality Whole-Genome Sequences of the Oligo-Mouse-Microbiota Bacterial Community.</title>
        <authorList>
            <person name="Garzetti D."/>
            <person name="Brugiroux S."/>
            <person name="Bunk B."/>
            <person name="Pukall R."/>
            <person name="McCoy K.D."/>
            <person name="Macpherson A.J."/>
            <person name="Stecher B."/>
        </authorList>
    </citation>
    <scope>NUCLEOTIDE SEQUENCE</scope>
    <source>
        <strain evidence="1">KB18</strain>
    </source>
</reference>
<reference evidence="3" key="2">
    <citation type="submission" date="2017-05" db="EMBL/GenBank/DDBJ databases">
        <title>Improved OligoMM genomes.</title>
        <authorList>
            <person name="Garzetti D."/>
        </authorList>
    </citation>
    <scope>NUCLEOTIDE SEQUENCE [LARGE SCALE GENOMIC DNA]</scope>
    <source>
        <strain evidence="3">KB18</strain>
    </source>
</reference>
<evidence type="ECO:0000313" key="3">
    <source>
        <dbReference type="Proteomes" id="UP000196710"/>
    </source>
</evidence>
<evidence type="ECO:0000313" key="2">
    <source>
        <dbReference type="EMBL" id="QQR29160.1"/>
    </source>
</evidence>
<gene>
    <name evidence="1" type="ORF">ADH66_03940</name>
    <name evidence="2" type="ORF">I5Q82_14005</name>
</gene>
<dbReference type="EMBL" id="CP065321">
    <property type="protein sequence ID" value="QQR29160.1"/>
    <property type="molecule type" value="Genomic_DNA"/>
</dbReference>
<dbReference type="Proteomes" id="UP000596035">
    <property type="component" value="Chromosome"/>
</dbReference>
<evidence type="ECO:0000313" key="4">
    <source>
        <dbReference type="Proteomes" id="UP000596035"/>
    </source>
</evidence>
<dbReference type="Proteomes" id="UP000196710">
    <property type="component" value="Chromosome"/>
</dbReference>
<accession>A0A1Z2XNA0</accession>
<name>A0A1Z2XNA0_9FIRM</name>
<reference evidence="2 4" key="3">
    <citation type="submission" date="2020-11" db="EMBL/GenBank/DDBJ databases">
        <title>Closed and high quality bacterial genomes of the OMM12 community.</title>
        <authorList>
            <person name="Marbouty M."/>
            <person name="Lamy-Besnier Q."/>
            <person name="Debarbieux L."/>
            <person name="Koszul R."/>
        </authorList>
    </citation>
    <scope>NUCLEOTIDE SEQUENCE [LARGE SCALE GENOMIC DNA]</scope>
    <source>
        <strain evidence="2 4">KB18</strain>
    </source>
</reference>
<dbReference type="AlphaFoldDB" id="A0A1Z2XNA0"/>
<dbReference type="EMBL" id="CP021422">
    <property type="protein sequence ID" value="ASB39871.1"/>
    <property type="molecule type" value="Genomic_DNA"/>
</dbReference>
<protein>
    <recommendedName>
        <fullName evidence="5">MacB-like periplasmic core domain-containing protein</fullName>
    </recommendedName>
</protein>
<keyword evidence="3" id="KW-1185">Reference proteome</keyword>
<evidence type="ECO:0000313" key="1">
    <source>
        <dbReference type="EMBL" id="ASB39871.1"/>
    </source>
</evidence>
<organism evidence="2 4">
    <name type="scientific">Acutalibacter muris</name>
    <dbReference type="NCBI Taxonomy" id="1796620"/>
    <lineage>
        <taxon>Bacteria</taxon>
        <taxon>Bacillati</taxon>
        <taxon>Bacillota</taxon>
        <taxon>Clostridia</taxon>
        <taxon>Eubacteriales</taxon>
        <taxon>Acutalibacteraceae</taxon>
        <taxon>Acutalibacter</taxon>
    </lineage>
</organism>
<sequence>MRGPMELLRLRKRSDKVKVALALFLLGILLMADLLVGAAKYISMAGEPVEYVLSVGAEGAALNAKLLELGQRESVVSVSRQREYTLASGDRSVTVIEVSPEYLSACFGLETAGAGAEFFLGKRAFGAFCGGGAQSPARLKCQKGEDTVSGAFILAEGLPEELALTKGASLTLDGARSLRVMLRGRDISGVETAGLEGNGFVIENREALTEAAHGTQLFLVKLRYGGAACVLALLLGRQLYKAGRGEAGDL</sequence>
<proteinExistence type="predicted"/>
<dbReference type="KEGG" id="amur:ADH66_03940"/>
<dbReference type="RefSeq" id="WP_066535454.1">
    <property type="nucleotide sequence ID" value="NZ_CP021422.1"/>
</dbReference>